<protein>
    <recommendedName>
        <fullName evidence="1">UPF0305 protein E7Z75_04350</fullName>
    </recommendedName>
</protein>
<evidence type="ECO:0000313" key="2">
    <source>
        <dbReference type="EMBL" id="MBE6512364.1"/>
    </source>
</evidence>
<dbReference type="Pfam" id="PF09888">
    <property type="entry name" value="DUF2115"/>
    <property type="match status" value="1"/>
</dbReference>
<name>A0A8T3VLH9_METOL</name>
<gene>
    <name evidence="2" type="ORF">E7Z75_04350</name>
</gene>
<dbReference type="Proteomes" id="UP000732619">
    <property type="component" value="Unassembled WGS sequence"/>
</dbReference>
<accession>A0A8T3VLH9</accession>
<dbReference type="InterPro" id="IPR019215">
    <property type="entry name" value="DUF2115"/>
</dbReference>
<comment type="similarity">
    <text evidence="1">Belongs to the UPF0305 family.</text>
</comment>
<dbReference type="EMBL" id="SUTG01000015">
    <property type="protein sequence ID" value="MBE6512364.1"/>
    <property type="molecule type" value="Genomic_DNA"/>
</dbReference>
<sequence>MKARDLLEEIRENIKDYDIKYLEERMEDEDINPISRQVSAYNIENYYEIMALDIKDEENVEISDRLIEEIKGELAKFFDGCSPESEDIFQRFITYICVYLSLIAKKPLHPVGMDFRDGKTVFTKEKDGKINYYCDIREDLKNRSKDYFTCKFCLCKEVK</sequence>
<reference evidence="2" key="1">
    <citation type="submission" date="2019-04" db="EMBL/GenBank/DDBJ databases">
        <title>Evolution of Biomass-Degrading Anaerobic Consortia Revealed by Metagenomics.</title>
        <authorList>
            <person name="Peng X."/>
        </authorList>
    </citation>
    <scope>NUCLEOTIDE SEQUENCE</scope>
    <source>
        <strain evidence="2">SIG14</strain>
    </source>
</reference>
<organism evidence="2 3">
    <name type="scientific">Methanobrevibacter olleyae</name>
    <dbReference type="NCBI Taxonomy" id="294671"/>
    <lineage>
        <taxon>Archaea</taxon>
        <taxon>Methanobacteriati</taxon>
        <taxon>Methanobacteriota</taxon>
        <taxon>Methanomada group</taxon>
        <taxon>Methanobacteria</taxon>
        <taxon>Methanobacteriales</taxon>
        <taxon>Methanobacteriaceae</taxon>
        <taxon>Methanobrevibacter</taxon>
    </lineage>
</organism>
<comment type="caution">
    <text evidence="2">The sequence shown here is derived from an EMBL/GenBank/DDBJ whole genome shotgun (WGS) entry which is preliminary data.</text>
</comment>
<dbReference type="HAMAP" id="MF_00763">
    <property type="entry name" value="UPF0305"/>
    <property type="match status" value="1"/>
</dbReference>
<dbReference type="AlphaFoldDB" id="A0A8T3VLH9"/>
<evidence type="ECO:0000256" key="1">
    <source>
        <dbReference type="HAMAP-Rule" id="MF_00763"/>
    </source>
</evidence>
<proteinExistence type="inferred from homology"/>
<evidence type="ECO:0000313" key="3">
    <source>
        <dbReference type="Proteomes" id="UP000732619"/>
    </source>
</evidence>